<keyword evidence="2" id="KW-0472">Membrane</keyword>
<protein>
    <submittedName>
        <fullName evidence="3">Unannotated protein</fullName>
    </submittedName>
</protein>
<evidence type="ECO:0000256" key="2">
    <source>
        <dbReference type="SAM" id="Phobius"/>
    </source>
</evidence>
<evidence type="ECO:0000256" key="1">
    <source>
        <dbReference type="SAM" id="Coils"/>
    </source>
</evidence>
<proteinExistence type="predicted"/>
<dbReference type="EMBL" id="CAEZVQ010000147">
    <property type="protein sequence ID" value="CAB4641060.1"/>
    <property type="molecule type" value="Genomic_DNA"/>
</dbReference>
<sequence>MSITQSRRYEMHEVLREKLGVGVADTLVEHLPPEGWGDVATKKDLSQVRTELQMEIALLRSELHQEIALLRSEMIQMEERLTMKIDLAIAKAISNQNKWMIGFMFSFVVPLSIALLR</sequence>
<evidence type="ECO:0000313" key="3">
    <source>
        <dbReference type="EMBL" id="CAB4641060.1"/>
    </source>
</evidence>
<organism evidence="3">
    <name type="scientific">freshwater metagenome</name>
    <dbReference type="NCBI Taxonomy" id="449393"/>
    <lineage>
        <taxon>unclassified sequences</taxon>
        <taxon>metagenomes</taxon>
        <taxon>ecological metagenomes</taxon>
    </lineage>
</organism>
<accession>A0A6J6JU76</accession>
<dbReference type="AlphaFoldDB" id="A0A6J6JU76"/>
<gene>
    <name evidence="3" type="ORF">UFOPK2086_00996</name>
</gene>
<keyword evidence="2" id="KW-0812">Transmembrane</keyword>
<feature type="transmembrane region" description="Helical" evidence="2">
    <location>
        <begin position="99"/>
        <end position="116"/>
    </location>
</feature>
<reference evidence="3" key="1">
    <citation type="submission" date="2020-05" db="EMBL/GenBank/DDBJ databases">
        <authorList>
            <person name="Chiriac C."/>
            <person name="Salcher M."/>
            <person name="Ghai R."/>
            <person name="Kavagutti S V."/>
        </authorList>
    </citation>
    <scope>NUCLEOTIDE SEQUENCE</scope>
</reference>
<name>A0A6J6JU76_9ZZZZ</name>
<keyword evidence="2" id="KW-1133">Transmembrane helix</keyword>
<keyword evidence="1" id="KW-0175">Coiled coil</keyword>
<dbReference type="Gene3D" id="6.10.250.2700">
    <property type="match status" value="1"/>
</dbReference>
<feature type="coiled-coil region" evidence="1">
    <location>
        <begin position="42"/>
        <end position="80"/>
    </location>
</feature>